<comment type="caution">
    <text evidence="2">The sequence shown here is derived from an EMBL/GenBank/DDBJ whole genome shotgun (WGS) entry which is preliminary data.</text>
</comment>
<dbReference type="VEuPathDB" id="ToxoDB:cyc_07957"/>
<gene>
    <name evidence="2" type="ORF">cyc_07957</name>
</gene>
<accession>A0A1D3D2L9</accession>
<proteinExistence type="predicted"/>
<feature type="compositionally biased region" description="Low complexity" evidence="1">
    <location>
        <begin position="103"/>
        <end position="114"/>
    </location>
</feature>
<feature type="region of interest" description="Disordered" evidence="1">
    <location>
        <begin position="1184"/>
        <end position="1204"/>
    </location>
</feature>
<evidence type="ECO:0000313" key="3">
    <source>
        <dbReference type="Proteomes" id="UP000095192"/>
    </source>
</evidence>
<dbReference type="InParanoid" id="A0A1D3D2L9"/>
<dbReference type="EMBL" id="JROU02001000">
    <property type="protein sequence ID" value="OEH77696.1"/>
    <property type="molecule type" value="Genomic_DNA"/>
</dbReference>
<evidence type="ECO:0000256" key="1">
    <source>
        <dbReference type="SAM" id="MobiDB-lite"/>
    </source>
</evidence>
<feature type="region of interest" description="Disordered" evidence="1">
    <location>
        <begin position="1"/>
        <end position="79"/>
    </location>
</feature>
<feature type="compositionally biased region" description="Basic and acidic residues" evidence="1">
    <location>
        <begin position="54"/>
        <end position="64"/>
    </location>
</feature>
<feature type="compositionally biased region" description="Basic and acidic residues" evidence="1">
    <location>
        <begin position="1098"/>
        <end position="1107"/>
    </location>
</feature>
<feature type="compositionally biased region" description="Basic and acidic residues" evidence="1">
    <location>
        <begin position="11"/>
        <end position="27"/>
    </location>
</feature>
<sequence length="1294" mass="136925">MQGEQSPPQEASRKTDASGALIDDREGGCFASDCNNSNHSERRAHSELTGGDSQPHRIENRSGDDGSSAPPQRRAAHGSCCDGCRVAARAEVLLRHAAVSWVSGSSRSPSRSGIRGNGESSSILLPDTKKGFSMNAGPAVVARSSATPGDATPPGSAVMANADAESGIQMQVALLLRARSELLELGSSVPLQCSSLVRLLRLLRPLLLSAHPAQQISRQLQLLQQQVAWASSPSREALKKAPRESSLLLHFAPTAPAAALLRRGSFAVLLHAAAAAGLCRTHPQLTPGLFKCLCSCAATLYAARRAGSPETAADAVEKGGLTGQAFPETAARIEETAGSSAFAISNRDVCNSDVDWPLLAFELSLLPRIICSDGTAASWGLPGASVVAGFSRIPGARALFSFIGSFEGATHGCSWKQRQQHRGFRRCWSSAQAGSSTSVLSVAAEDSSLWTGLLLRGNDLFATVGGPCTQGGPFLTRGLSTISLKGSQQQSLRTMQSSASVSRMLLQQLRHQPLLGHESACPFPLSRLQKEVAQLLDGSNAGKIGGTEENRKLEGPWERLSVFSEALSVADTLLPETFLCKSRATGAGGGGHHEDLLDVLGSTALRCTYTPCPLLCRAAHELGTFATAAAAERLLRHLELKFKGSLQLPARLGGPLEGATDTCEGRFGSSGSPDIYKQLEATGVLDENQDCDHWQWRLILEQLLEGVGGSRLLLQQGPPGPPQLFLERCISCFFPSSSGLVALLKGPQGMYLQPTARALAVVLLVLLPHALENSLTPPKPCTAAYEAARSAAPERVALAAGGAHGGMHRLFGLRCLLGEIAEFLLYTARRDGNKRGTPSASVWIGSCSTECTVQSCRKGSCSYRSTYSGSNSTTDSGNLYSRSTVRSVTTGGHPKMVESWSPEASTTLFSKVQLDAGDQQRALFAVYGEFVGILSRRRLGVQLLQQEGLLRLLLLLSAAGSPGTAALAALVPQLSLEFDANREVVAEALQHGAPELQLAILAHWSCQPSCCCMQQQQAQTPEWHWKLQQLQQSVLAAAGASAKIPESLKLLLLRSKEGVRQLAAEGWVQLQLRQQSLLLWGGEGDASPAPTASAQSRASEHREKGERQPLPPEEALQRGGLARIFCGLPDEALKNSGVWPVDSALVGDTLNAAVGLPHSAGGSDAVAMAAGKLNAALIAAISSSTRSSRHRRTPTRPGKGHSCCRSSLFPPLPLDAWETGCLRPSIRSSIESSRNMAGFPAVRRRRLKTASTATVSVQRLARQRLLLQAPAEAAPSALSQGSPLPSAELLRGTP</sequence>
<dbReference type="Proteomes" id="UP000095192">
    <property type="component" value="Unassembled WGS sequence"/>
</dbReference>
<feature type="region of interest" description="Disordered" evidence="1">
    <location>
        <begin position="1271"/>
        <end position="1294"/>
    </location>
</feature>
<name>A0A1D3D2L9_9EIME</name>
<feature type="region of interest" description="Disordered" evidence="1">
    <location>
        <begin position="101"/>
        <end position="129"/>
    </location>
</feature>
<feature type="compositionally biased region" description="Low complexity" evidence="1">
    <location>
        <begin position="1271"/>
        <end position="1280"/>
    </location>
</feature>
<keyword evidence="3" id="KW-1185">Reference proteome</keyword>
<protein>
    <submittedName>
        <fullName evidence="2">Uncharacterized protein</fullName>
    </submittedName>
</protein>
<evidence type="ECO:0000313" key="2">
    <source>
        <dbReference type="EMBL" id="OEH77696.1"/>
    </source>
</evidence>
<reference evidence="2 3" key="1">
    <citation type="journal article" date="2016" name="BMC Genomics">
        <title>Comparative genomics reveals Cyclospora cayetanensis possesses coccidia-like metabolism and invasion components but unique surface antigens.</title>
        <authorList>
            <person name="Liu S."/>
            <person name="Wang L."/>
            <person name="Zheng H."/>
            <person name="Xu Z."/>
            <person name="Roellig D.M."/>
            <person name="Li N."/>
            <person name="Frace M.A."/>
            <person name="Tang K."/>
            <person name="Arrowood M.J."/>
            <person name="Moss D.M."/>
            <person name="Zhang L."/>
            <person name="Feng Y."/>
            <person name="Xiao L."/>
        </authorList>
    </citation>
    <scope>NUCLEOTIDE SEQUENCE [LARGE SCALE GENOMIC DNA]</scope>
    <source>
        <strain evidence="2 3">CHN_HEN01</strain>
    </source>
</reference>
<feature type="region of interest" description="Disordered" evidence="1">
    <location>
        <begin position="1083"/>
        <end position="1114"/>
    </location>
</feature>
<organism evidence="2 3">
    <name type="scientific">Cyclospora cayetanensis</name>
    <dbReference type="NCBI Taxonomy" id="88456"/>
    <lineage>
        <taxon>Eukaryota</taxon>
        <taxon>Sar</taxon>
        <taxon>Alveolata</taxon>
        <taxon>Apicomplexa</taxon>
        <taxon>Conoidasida</taxon>
        <taxon>Coccidia</taxon>
        <taxon>Eucoccidiorida</taxon>
        <taxon>Eimeriorina</taxon>
        <taxon>Eimeriidae</taxon>
        <taxon>Cyclospora</taxon>
    </lineage>
</organism>